<evidence type="ECO:0000313" key="1">
    <source>
        <dbReference type="EMBL" id="VDM21822.1"/>
    </source>
</evidence>
<gene>
    <name evidence="1" type="ORF">WBA_LOCUS12161</name>
</gene>
<dbReference type="Proteomes" id="UP000270924">
    <property type="component" value="Unassembled WGS sequence"/>
</dbReference>
<dbReference type="InParanoid" id="A0A3P7GHE4"/>
<keyword evidence="2" id="KW-1185">Reference proteome</keyword>
<name>A0A3P7GHE4_WUCBA</name>
<sequence>MKNIMIEGDRPYCSDDHSSSLYSDQASMLSDLNCFTRCIIEYSNFFDKQISAVFSAQKFFKKSSKYSTAKVEKLVWRMNVYVCSIASNCTVKTCSIFLSRLPQKGAEEKKKEKNKKKPTKNA</sequence>
<dbReference type="AlphaFoldDB" id="A0A3P7GHE4"/>
<protein>
    <submittedName>
        <fullName evidence="1">Uncharacterized protein</fullName>
    </submittedName>
</protein>
<accession>A0A3P7GHE4</accession>
<dbReference type="EMBL" id="UYWW01012638">
    <property type="protein sequence ID" value="VDM21822.1"/>
    <property type="molecule type" value="Genomic_DNA"/>
</dbReference>
<evidence type="ECO:0000313" key="2">
    <source>
        <dbReference type="Proteomes" id="UP000270924"/>
    </source>
</evidence>
<organism evidence="1 2">
    <name type="scientific">Wuchereria bancrofti</name>
    <dbReference type="NCBI Taxonomy" id="6293"/>
    <lineage>
        <taxon>Eukaryota</taxon>
        <taxon>Metazoa</taxon>
        <taxon>Ecdysozoa</taxon>
        <taxon>Nematoda</taxon>
        <taxon>Chromadorea</taxon>
        <taxon>Rhabditida</taxon>
        <taxon>Spirurina</taxon>
        <taxon>Spiruromorpha</taxon>
        <taxon>Filarioidea</taxon>
        <taxon>Onchocercidae</taxon>
        <taxon>Wuchereria</taxon>
    </lineage>
</organism>
<proteinExistence type="predicted"/>
<reference evidence="1 2" key="1">
    <citation type="submission" date="2018-11" db="EMBL/GenBank/DDBJ databases">
        <authorList>
            <consortium name="Pathogen Informatics"/>
        </authorList>
    </citation>
    <scope>NUCLEOTIDE SEQUENCE [LARGE SCALE GENOMIC DNA]</scope>
</reference>